<dbReference type="CDD" id="cd09972">
    <property type="entry name" value="LOTUS_TDRD_OSKAR"/>
    <property type="match status" value="1"/>
</dbReference>
<keyword evidence="3" id="KW-0677">Repeat</keyword>
<dbReference type="InterPro" id="IPR041966">
    <property type="entry name" value="LOTUS-like"/>
</dbReference>
<organism evidence="7 8">
    <name type="scientific">Anopheles atroparvus</name>
    <name type="common">European mosquito</name>
    <dbReference type="NCBI Taxonomy" id="41427"/>
    <lineage>
        <taxon>Eukaryota</taxon>
        <taxon>Metazoa</taxon>
        <taxon>Ecdysozoa</taxon>
        <taxon>Arthropoda</taxon>
        <taxon>Hexapoda</taxon>
        <taxon>Insecta</taxon>
        <taxon>Pterygota</taxon>
        <taxon>Neoptera</taxon>
        <taxon>Endopterygota</taxon>
        <taxon>Diptera</taxon>
        <taxon>Nematocera</taxon>
        <taxon>Culicoidea</taxon>
        <taxon>Culicidae</taxon>
        <taxon>Anophelinae</taxon>
        <taxon>Anopheles</taxon>
    </lineage>
</organism>
<dbReference type="Proteomes" id="UP000075880">
    <property type="component" value="Unassembled WGS sequence"/>
</dbReference>
<dbReference type="InterPro" id="IPR025605">
    <property type="entry name" value="OST-HTH/LOTUS_dom"/>
</dbReference>
<dbReference type="AlphaFoldDB" id="A0AAG5DB93"/>
<dbReference type="GO" id="GO:0005737">
    <property type="term" value="C:cytoplasm"/>
    <property type="evidence" value="ECO:0007669"/>
    <property type="project" value="UniProtKB-SubCell"/>
</dbReference>
<dbReference type="GO" id="GO:0007283">
    <property type="term" value="P:spermatogenesis"/>
    <property type="evidence" value="ECO:0007669"/>
    <property type="project" value="UniProtKB-KW"/>
</dbReference>
<keyword evidence="4" id="KW-0744">Spermatogenesis</keyword>
<dbReference type="Gene3D" id="2.30.30.140">
    <property type="match status" value="1"/>
</dbReference>
<name>A0AAG5DB93_ANOAO</name>
<dbReference type="SUPFAM" id="SSF63748">
    <property type="entry name" value="Tudor/PWWP/MBT"/>
    <property type="match status" value="1"/>
</dbReference>
<dbReference type="Pfam" id="PF00567">
    <property type="entry name" value="TUDOR"/>
    <property type="match status" value="1"/>
</dbReference>
<evidence type="ECO:0000256" key="4">
    <source>
        <dbReference type="ARBA" id="ARBA00022871"/>
    </source>
</evidence>
<dbReference type="Gene3D" id="3.30.420.610">
    <property type="entry name" value="LOTUS domain-like"/>
    <property type="match status" value="1"/>
</dbReference>
<sequence length="415" mass="47297">MDELKKLIQAMVISNADKAMTVAQLNRDFKQFEGCNIPYQQYGYKQLDAMLRSMSDALQLQGHGPTALVRPVTTNKTQHIRKMIVQQKTNGKRGYTPTRYKTQNIWNGSQPRSFYRPVDFARRNDFTTSSLDDSSSSNEEAYLETHCDIHRKTEPATQFDRSASNTSQQSGTELNTICISKSVQQSHEQSHEDVSKSAEMMAINSPTIPLTAMTLTDRLPAHQLPPSVKPESLFNTYVTSVLSPNNINVHLKYQTEMMVQIEDELEAIYGDVDPHSSWHLREEAAKEGLYCVAKYQDIWYRGMIAGPLVEQRVDVFLVDCALKVNVALSDIMHMRKKDALLPLQTMRVSLAHVKPSEGEWKEEATRFLMEAMCNKVFYMYVVDINTQDDIPNVVFIDVSTPTSIILKLVLKKRLF</sequence>
<comment type="subcellular location">
    <subcellularLocation>
        <location evidence="1">Cytoplasm</location>
    </subcellularLocation>
</comment>
<reference evidence="7" key="1">
    <citation type="submission" date="2024-04" db="UniProtKB">
        <authorList>
            <consortium name="EnsemblMetazoa"/>
        </authorList>
    </citation>
    <scope>IDENTIFICATION</scope>
    <source>
        <strain evidence="7">EBRO</strain>
    </source>
</reference>
<evidence type="ECO:0000313" key="7">
    <source>
        <dbReference type="EnsemblMetazoa" id="ENSAATROPP008064"/>
    </source>
</evidence>
<evidence type="ECO:0000256" key="2">
    <source>
        <dbReference type="ARBA" id="ARBA00022490"/>
    </source>
</evidence>
<keyword evidence="4" id="KW-0221">Differentiation</keyword>
<keyword evidence="2" id="KW-0963">Cytoplasm</keyword>
<dbReference type="Pfam" id="PF12872">
    <property type="entry name" value="OST-HTH"/>
    <property type="match status" value="1"/>
</dbReference>
<evidence type="ECO:0000259" key="6">
    <source>
        <dbReference type="PROSITE" id="PS51644"/>
    </source>
</evidence>
<feature type="compositionally biased region" description="Polar residues" evidence="5">
    <location>
        <begin position="99"/>
        <end position="108"/>
    </location>
</feature>
<dbReference type="PANTHER" id="PTHR22948:SF76">
    <property type="entry name" value="FI20010P1-RELATED"/>
    <property type="match status" value="1"/>
</dbReference>
<dbReference type="Gene3D" id="2.40.50.90">
    <property type="match status" value="1"/>
</dbReference>
<dbReference type="EnsemblMetazoa" id="ENSAATROPT008931">
    <property type="protein sequence ID" value="ENSAATROPP008064"/>
    <property type="gene ID" value="ENSAATROPG007275"/>
</dbReference>
<dbReference type="PROSITE" id="PS51644">
    <property type="entry name" value="HTH_OST"/>
    <property type="match status" value="1"/>
</dbReference>
<feature type="region of interest" description="Disordered" evidence="5">
    <location>
        <begin position="88"/>
        <end position="108"/>
    </location>
</feature>
<evidence type="ECO:0000256" key="5">
    <source>
        <dbReference type="SAM" id="MobiDB-lite"/>
    </source>
</evidence>
<protein>
    <recommendedName>
        <fullName evidence="6">HTH OST-type domain-containing protein</fullName>
    </recommendedName>
</protein>
<feature type="region of interest" description="Disordered" evidence="5">
    <location>
        <begin position="153"/>
        <end position="172"/>
    </location>
</feature>
<evidence type="ECO:0000256" key="1">
    <source>
        <dbReference type="ARBA" id="ARBA00004496"/>
    </source>
</evidence>
<evidence type="ECO:0000256" key="3">
    <source>
        <dbReference type="ARBA" id="ARBA00022737"/>
    </source>
</evidence>
<feature type="domain" description="HTH OST-type" evidence="6">
    <location>
        <begin position="1"/>
        <end position="73"/>
    </location>
</feature>
<dbReference type="InterPro" id="IPR002999">
    <property type="entry name" value="Tudor"/>
</dbReference>
<dbReference type="InterPro" id="IPR050621">
    <property type="entry name" value="Tudor_domain_containing"/>
</dbReference>
<keyword evidence="8" id="KW-1185">Reference proteome</keyword>
<evidence type="ECO:0000313" key="8">
    <source>
        <dbReference type="Proteomes" id="UP000075880"/>
    </source>
</evidence>
<accession>A0AAG5DB93</accession>
<dbReference type="GO" id="GO:0030154">
    <property type="term" value="P:cell differentiation"/>
    <property type="evidence" value="ECO:0007669"/>
    <property type="project" value="UniProtKB-ARBA"/>
</dbReference>
<proteinExistence type="predicted"/>
<dbReference type="InterPro" id="IPR035437">
    <property type="entry name" value="SNase_OB-fold_sf"/>
</dbReference>
<dbReference type="PANTHER" id="PTHR22948">
    <property type="entry name" value="TUDOR DOMAIN CONTAINING PROTEIN"/>
    <property type="match status" value="1"/>
</dbReference>
<feature type="compositionally biased region" description="Polar residues" evidence="5">
    <location>
        <begin position="155"/>
        <end position="172"/>
    </location>
</feature>